<dbReference type="RefSeq" id="YP_009796662.1">
    <property type="nucleotide sequence ID" value="NC_047902.1"/>
</dbReference>
<dbReference type="EMBL" id="MG596799">
    <property type="protein sequence ID" value="AUM59713.1"/>
    <property type="molecule type" value="Genomic_DNA"/>
</dbReference>
<reference evidence="3" key="1">
    <citation type="submission" date="2017-11" db="EMBL/GenBank/DDBJ databases">
        <title>Genome sequence and characterization of the novel virulent phage PMBT3 infecting Pseudomonas sp.</title>
        <authorList>
            <person name="Koberg S."/>
            <person name="Brinks E."/>
            <person name="Heller K.J."/>
            <person name="Neve H."/>
            <person name="Franz C.M.A.P."/>
        </authorList>
    </citation>
    <scope>NUCLEOTIDE SEQUENCE [LARGE SCALE GENOMIC DNA]</scope>
</reference>
<feature type="compositionally biased region" description="Low complexity" evidence="1">
    <location>
        <begin position="19"/>
        <end position="31"/>
    </location>
</feature>
<keyword evidence="3" id="KW-1185">Reference proteome</keyword>
<protein>
    <submittedName>
        <fullName evidence="2">Uncharacterized protein</fullName>
    </submittedName>
</protein>
<organism evidence="2 3">
    <name type="scientific">Pseudomonas phage PMBT3</name>
    <dbReference type="NCBI Taxonomy" id="2059856"/>
    <lineage>
        <taxon>Viruses</taxon>
        <taxon>Duplodnaviria</taxon>
        <taxon>Heunggongvirae</taxon>
        <taxon>Uroviricota</taxon>
        <taxon>Caudoviricetes</taxon>
        <taxon>Maxrubnervirus</taxon>
        <taxon>Maxrubnervirus PMBT3</taxon>
    </lineage>
</organism>
<proteinExistence type="predicted"/>
<evidence type="ECO:0000313" key="3">
    <source>
        <dbReference type="Proteomes" id="UP000240704"/>
    </source>
</evidence>
<evidence type="ECO:0000313" key="2">
    <source>
        <dbReference type="EMBL" id="AUM59713.1"/>
    </source>
</evidence>
<sequence length="282" mass="29824">MDHPERATRKRKPKPNAQTSSPPTLPISPSLAAQPTVAPGAIPDAGTGTELEALRRTQEEKAPVAIEADGVTSQTLARRLGARQPEKVYDATLANGDETKMTIEKEGLTIVDPMNSTSHELDKDTGTLAKVVDKFNGVPMTEIEIPRAAAMDSPAPVVGGVGALQLSDAEAYAVKQADVVAQDQAVVDAQDAASAAEPLGEPLRTTRLKMTLQALSDIPGDADNPLTRCTFGAVYSPNPTEEDGVFGKYTPFGQLTYNVRSDIAEGLEVGQAYYVDITKVPS</sequence>
<dbReference type="Proteomes" id="UP000240704">
    <property type="component" value="Segment"/>
</dbReference>
<dbReference type="GeneID" id="54987052"/>
<feature type="region of interest" description="Disordered" evidence="1">
    <location>
        <begin position="1"/>
        <end position="48"/>
    </location>
</feature>
<name>A0A2I6PI34_9CAUD</name>
<dbReference type="KEGG" id="vg:54987052"/>
<evidence type="ECO:0000256" key="1">
    <source>
        <dbReference type="SAM" id="MobiDB-lite"/>
    </source>
</evidence>
<accession>A0A2I6PI34</accession>